<evidence type="ECO:0000256" key="4">
    <source>
        <dbReference type="ARBA" id="ARBA00022842"/>
    </source>
</evidence>
<name>A0ABU5UA35_9CYAN</name>
<dbReference type="EMBL" id="JAYGHG010000003">
    <property type="protein sequence ID" value="MEA5580385.1"/>
    <property type="molecule type" value="Genomic_DNA"/>
</dbReference>
<comment type="similarity">
    <text evidence="7">Belongs to the TPP enzyme family. MenD subfamily.</text>
</comment>
<dbReference type="PANTHER" id="PTHR42916">
    <property type="entry name" value="2-SUCCINYL-5-ENOLPYRUVYL-6-HYDROXY-3-CYCLOHEXENE-1-CARBOXYLATE SYNTHASE"/>
    <property type="match status" value="1"/>
</dbReference>
<proteinExistence type="inferred from homology"/>
<evidence type="ECO:0000256" key="5">
    <source>
        <dbReference type="ARBA" id="ARBA00023052"/>
    </source>
</evidence>
<dbReference type="Pfam" id="PF16582">
    <property type="entry name" value="TPP_enzyme_M_2"/>
    <property type="match status" value="1"/>
</dbReference>
<keyword evidence="3 7" id="KW-0479">Metal-binding</keyword>
<keyword evidence="12" id="KW-1185">Reference proteome</keyword>
<evidence type="ECO:0000256" key="6">
    <source>
        <dbReference type="ARBA" id="ARBA00023211"/>
    </source>
</evidence>
<evidence type="ECO:0000259" key="10">
    <source>
        <dbReference type="Pfam" id="PF16582"/>
    </source>
</evidence>
<dbReference type="SUPFAM" id="SSF52467">
    <property type="entry name" value="DHS-like NAD/FAD-binding domain"/>
    <property type="match status" value="1"/>
</dbReference>
<evidence type="ECO:0000256" key="1">
    <source>
        <dbReference type="ARBA" id="ARBA00022428"/>
    </source>
</evidence>
<dbReference type="CDD" id="cd02009">
    <property type="entry name" value="TPP_SHCHC_synthase"/>
    <property type="match status" value="1"/>
</dbReference>
<dbReference type="InterPro" id="IPR032264">
    <property type="entry name" value="MenD_middle"/>
</dbReference>
<dbReference type="Proteomes" id="UP001302120">
    <property type="component" value="Unassembled WGS sequence"/>
</dbReference>
<dbReference type="InterPro" id="IPR011766">
    <property type="entry name" value="TPP_enzyme_TPP-bd"/>
</dbReference>
<comment type="function">
    <text evidence="7">Catalyzes the thiamine diphosphate-dependent decarboxylation of 2-oxoglutarate and the subsequent addition of the resulting succinic semialdehyde-thiamine pyrophosphate anion to isochorismate to yield 2-succinyl-5-enolpyruvyl-6-hydroxy-3-cyclohexene-1-carboxylate (SEPHCHC).</text>
</comment>
<reference evidence="11 12" key="1">
    <citation type="submission" date="2023-12" db="EMBL/GenBank/DDBJ databases">
        <title>Baltic Sea Cyanobacteria.</title>
        <authorList>
            <person name="Delbaje E."/>
            <person name="Fewer D.P."/>
            <person name="Shishido T.K."/>
        </authorList>
    </citation>
    <scope>NUCLEOTIDE SEQUENCE [LARGE SCALE GENOMIC DNA]</scope>
    <source>
        <strain evidence="11 12">UHCC-0300</strain>
    </source>
</reference>
<dbReference type="GO" id="GO:0070204">
    <property type="term" value="F:2-succinyl-5-enolpyruvyl-6-hydroxy-3-cyclohexene-1-carboxylic-acid synthase activity"/>
    <property type="evidence" value="ECO:0007669"/>
    <property type="project" value="UniProtKB-EC"/>
</dbReference>
<evidence type="ECO:0000313" key="12">
    <source>
        <dbReference type="Proteomes" id="UP001302120"/>
    </source>
</evidence>
<evidence type="ECO:0000259" key="9">
    <source>
        <dbReference type="Pfam" id="PF02776"/>
    </source>
</evidence>
<keyword evidence="2 7" id="KW-0808">Transferase</keyword>
<gene>
    <name evidence="7 11" type="primary">menD</name>
    <name evidence="11" type="ORF">VB620_03400</name>
</gene>
<dbReference type="EC" id="2.2.1.9" evidence="7"/>
<dbReference type="CDD" id="cd07037">
    <property type="entry name" value="TPP_PYR_MenD"/>
    <property type="match status" value="1"/>
</dbReference>
<dbReference type="RefSeq" id="WP_323194727.1">
    <property type="nucleotide sequence ID" value="NZ_JAYGHG010000003.1"/>
</dbReference>
<comment type="pathway">
    <text evidence="7">Quinol/quinone metabolism; 1,4-dihydroxy-2-naphthoate biosynthesis; 1,4-dihydroxy-2-naphthoate from chorismate: step 2/7.</text>
</comment>
<comment type="cofactor">
    <cofactor evidence="7">
        <name>Mg(2+)</name>
        <dbReference type="ChEBI" id="CHEBI:18420"/>
    </cofactor>
    <cofactor evidence="7">
        <name>Mn(2+)</name>
        <dbReference type="ChEBI" id="CHEBI:29035"/>
    </cofactor>
</comment>
<evidence type="ECO:0000313" key="11">
    <source>
        <dbReference type="EMBL" id="MEA5580385.1"/>
    </source>
</evidence>
<keyword evidence="5 7" id="KW-0786">Thiamine pyrophosphate</keyword>
<keyword evidence="1" id="KW-0474">Menaquinone biosynthesis</keyword>
<feature type="domain" description="Thiamine pyrophosphate enzyme TPP-binding" evidence="8">
    <location>
        <begin position="437"/>
        <end position="561"/>
    </location>
</feature>
<keyword evidence="4 7" id="KW-0460">Magnesium</keyword>
<feature type="domain" description="Thiamine pyrophosphate enzyme N-terminal TPP-binding" evidence="9">
    <location>
        <begin position="13"/>
        <end position="125"/>
    </location>
</feature>
<dbReference type="Pfam" id="PF02775">
    <property type="entry name" value="TPP_enzyme_C"/>
    <property type="match status" value="1"/>
</dbReference>
<comment type="cofactor">
    <cofactor evidence="7">
        <name>thiamine diphosphate</name>
        <dbReference type="ChEBI" id="CHEBI:58937"/>
    </cofactor>
    <text evidence="7">Binds 1 thiamine pyrophosphate per subunit.</text>
</comment>
<dbReference type="NCBIfam" id="TIGR00173">
    <property type="entry name" value="menD"/>
    <property type="match status" value="1"/>
</dbReference>
<comment type="catalytic activity">
    <reaction evidence="7">
        <text>isochorismate + 2-oxoglutarate + H(+) = 5-enolpyruvoyl-6-hydroxy-2-succinyl-cyclohex-3-ene-1-carboxylate + CO2</text>
        <dbReference type="Rhea" id="RHEA:25593"/>
        <dbReference type="ChEBI" id="CHEBI:15378"/>
        <dbReference type="ChEBI" id="CHEBI:16526"/>
        <dbReference type="ChEBI" id="CHEBI:16810"/>
        <dbReference type="ChEBI" id="CHEBI:29780"/>
        <dbReference type="ChEBI" id="CHEBI:58818"/>
        <dbReference type="EC" id="2.2.1.9"/>
    </reaction>
</comment>
<evidence type="ECO:0000256" key="7">
    <source>
        <dbReference type="HAMAP-Rule" id="MF_01659"/>
    </source>
</evidence>
<dbReference type="HAMAP" id="MF_01659">
    <property type="entry name" value="MenD"/>
    <property type="match status" value="1"/>
</dbReference>
<comment type="caution">
    <text evidence="11">The sequence shown here is derived from an EMBL/GenBank/DDBJ whole genome shotgun (WGS) entry which is preliminary data.</text>
</comment>
<keyword evidence="6 7" id="KW-0464">Manganese</keyword>
<dbReference type="InterPro" id="IPR029061">
    <property type="entry name" value="THDP-binding"/>
</dbReference>
<sequence length="588" mass="65829">MTIDISNLNTLWASLIVEELIRNNINYFIISIGSRSTPLTVAVARHPGAKNIVFVDERSAAFHAIGYARAKGKPAVLISTSGTASANYFPAVIEASTDTVPMIILSADRPPELHQTGANQTIQQFNLYGNYTKWQFNLPCPDQNILPQMVLTTINQAIYQSQKSPAGAVHINCMFREPLAPINADIDQMYLASLNNWQEQQKPYTKYTHSICLPDTTSINQLAEIINHTNRGIIVVGRLNNQADIQAITQLAIKLNWPVFTDIQSGLRLTNSIPQIINYYDQLLLTNIINKEQPLETILQFGNFLTSKRFLQLLHKHQFSNHIVVIDHDLRDDPEHTVSLRIDAKISEVCNLLVPHIDININSDWVKKLKQKSQLVNQSIDNFLFSRQEISEPAVARMISRYIPQNNGLFLANSMPIRDMDMYAAAESSTIVVAANRGTSGIEGTIASAMGFAAGLNSPVTLLIGDLSFLYDLNSLALLKSISQPLIIVIINNNGGGIFSFLPIANFQDVFEQYFGVPHAIKFRYSAQMFGIDYYAPDTNEAFMFAYQEAINNQRPAVIEVETDRDANYDLHQELQQKIVTDLQNSIM</sequence>
<dbReference type="PANTHER" id="PTHR42916:SF1">
    <property type="entry name" value="PROTEIN PHYLLO, CHLOROPLASTIC"/>
    <property type="match status" value="1"/>
</dbReference>
<dbReference type="Gene3D" id="3.40.50.970">
    <property type="match status" value="2"/>
</dbReference>
<dbReference type="InterPro" id="IPR012001">
    <property type="entry name" value="Thiamin_PyroP_enz_TPP-bd_dom"/>
</dbReference>
<organism evidence="11 12">
    <name type="scientific">Nodularia harveyana UHCC-0300</name>
    <dbReference type="NCBI Taxonomy" id="2974287"/>
    <lineage>
        <taxon>Bacteria</taxon>
        <taxon>Bacillati</taxon>
        <taxon>Cyanobacteriota</taxon>
        <taxon>Cyanophyceae</taxon>
        <taxon>Nostocales</taxon>
        <taxon>Nodulariaceae</taxon>
        <taxon>Nodularia</taxon>
    </lineage>
</organism>
<accession>A0ABU5UA35</accession>
<dbReference type="InterPro" id="IPR029035">
    <property type="entry name" value="DHS-like_NAD/FAD-binding_dom"/>
</dbReference>
<evidence type="ECO:0000256" key="3">
    <source>
        <dbReference type="ARBA" id="ARBA00022723"/>
    </source>
</evidence>
<protein>
    <recommendedName>
        <fullName evidence="7">2-succinyl-5-enolpyruvyl-6-hydroxy-3-cyclohexene-1-carboxylate synthase</fullName>
        <shortName evidence="7">SEPHCHC synthase</shortName>
        <ecNumber evidence="7">2.2.1.9</ecNumber>
    </recommendedName>
</protein>
<comment type="subunit">
    <text evidence="7">Homodimer.</text>
</comment>
<dbReference type="InterPro" id="IPR004433">
    <property type="entry name" value="MenaQ_synth_MenD"/>
</dbReference>
<dbReference type="Pfam" id="PF02776">
    <property type="entry name" value="TPP_enzyme_N"/>
    <property type="match status" value="1"/>
</dbReference>
<dbReference type="SUPFAM" id="SSF52518">
    <property type="entry name" value="Thiamin diphosphate-binding fold (THDP-binding)"/>
    <property type="match status" value="2"/>
</dbReference>
<feature type="domain" description="Menaquinone biosynthesis protein MenD middle" evidence="10">
    <location>
        <begin position="189"/>
        <end position="411"/>
    </location>
</feature>
<evidence type="ECO:0000256" key="2">
    <source>
        <dbReference type="ARBA" id="ARBA00022679"/>
    </source>
</evidence>
<comment type="pathway">
    <text evidence="7">Cofactor biosynthesis; phylloquinone biosynthesis.</text>
</comment>
<dbReference type="PIRSF" id="PIRSF004983">
    <property type="entry name" value="MenD"/>
    <property type="match status" value="1"/>
</dbReference>
<evidence type="ECO:0000259" key="8">
    <source>
        <dbReference type="Pfam" id="PF02775"/>
    </source>
</evidence>
<dbReference type="Gene3D" id="3.40.50.1220">
    <property type="entry name" value="TPP-binding domain"/>
    <property type="match status" value="1"/>
</dbReference>